<evidence type="ECO:0000256" key="2">
    <source>
        <dbReference type="ARBA" id="ARBA00022448"/>
    </source>
</evidence>
<dbReference type="PANTHER" id="PTHR11690:SF248">
    <property type="entry name" value="PICKPOCKET 17, ISOFORM A"/>
    <property type="match status" value="1"/>
</dbReference>
<evidence type="ECO:0000313" key="13">
    <source>
        <dbReference type="EMBL" id="ESO08916.1"/>
    </source>
</evidence>
<reference evidence="14" key="3">
    <citation type="submission" date="2015-06" db="UniProtKB">
        <authorList>
            <consortium name="EnsemblMetazoa"/>
        </authorList>
    </citation>
    <scope>IDENTIFICATION</scope>
</reference>
<dbReference type="HOGENOM" id="CLU_1190998_0_0_1"/>
<proteinExistence type="inferred from homology"/>
<dbReference type="EMBL" id="AMQM01003111">
    <property type="status" value="NOT_ANNOTATED_CDS"/>
    <property type="molecule type" value="Genomic_DNA"/>
</dbReference>
<gene>
    <name evidence="14" type="primary">20202509</name>
    <name evidence="13" type="ORF">HELRODRAFT_168836</name>
</gene>
<dbReference type="GeneID" id="20202509"/>
<dbReference type="GO" id="GO:0016020">
    <property type="term" value="C:membrane"/>
    <property type="evidence" value="ECO:0007669"/>
    <property type="project" value="UniProtKB-SubCell"/>
</dbReference>
<keyword evidence="6" id="KW-0915">Sodium</keyword>
<dbReference type="EnsemblMetazoa" id="HelroT168836">
    <property type="protein sequence ID" value="HelroP168836"/>
    <property type="gene ID" value="HelroG168836"/>
</dbReference>
<evidence type="ECO:0000256" key="1">
    <source>
        <dbReference type="ARBA" id="ARBA00004141"/>
    </source>
</evidence>
<keyword evidence="5 12" id="KW-1133">Transmembrane helix</keyword>
<evidence type="ECO:0000256" key="10">
    <source>
        <dbReference type="ARBA" id="ARBA00023303"/>
    </source>
</evidence>
<keyword evidence="4 11" id="KW-0812">Transmembrane</keyword>
<sequence length="233" mass="26533">MPFAPDYKYSKNLCLEYCAQSYIKENCDCYTHLLSVPPNGGTPLCGNISWSLSQNFSSFSYFICSVVKMNSIPKSECESSCLVPCEEMMYEAQLTSTSWPQPSMQMDIFNKYIKDYCGDNEDVLSRYSNYYSRKEDIPISKLTEISESFLEMKFIMKQSCPYLEENIQTYTMEVLIGVVGGMLSLWLGLTVASGAEVIELIFLLLKCIWDNRKLSPVTSSSVDVQNKENISEE</sequence>
<evidence type="ECO:0000256" key="3">
    <source>
        <dbReference type="ARBA" id="ARBA00022461"/>
    </source>
</evidence>
<dbReference type="AlphaFoldDB" id="T1F109"/>
<dbReference type="Proteomes" id="UP000015101">
    <property type="component" value="Unassembled WGS sequence"/>
</dbReference>
<evidence type="ECO:0000313" key="14">
    <source>
        <dbReference type="EnsemblMetazoa" id="HelroP168836"/>
    </source>
</evidence>
<name>T1F109_HELRO</name>
<dbReference type="Gene3D" id="1.10.287.770">
    <property type="entry name" value="YojJ-like"/>
    <property type="match status" value="1"/>
</dbReference>
<keyword evidence="7 11" id="KW-0406">Ion transport</keyword>
<evidence type="ECO:0000256" key="11">
    <source>
        <dbReference type="RuleBase" id="RU000679"/>
    </source>
</evidence>
<protein>
    <submittedName>
        <fullName evidence="13 14">Uncharacterized protein</fullName>
    </submittedName>
</protein>
<dbReference type="CTD" id="20202509"/>
<evidence type="ECO:0000256" key="6">
    <source>
        <dbReference type="ARBA" id="ARBA00023053"/>
    </source>
</evidence>
<comment type="subcellular location">
    <subcellularLocation>
        <location evidence="1">Membrane</location>
        <topology evidence="1">Multi-pass membrane protein</topology>
    </subcellularLocation>
</comment>
<organism evidence="14 15">
    <name type="scientific">Helobdella robusta</name>
    <name type="common">Californian leech</name>
    <dbReference type="NCBI Taxonomy" id="6412"/>
    <lineage>
        <taxon>Eukaryota</taxon>
        <taxon>Metazoa</taxon>
        <taxon>Spiralia</taxon>
        <taxon>Lophotrochozoa</taxon>
        <taxon>Annelida</taxon>
        <taxon>Clitellata</taxon>
        <taxon>Hirudinea</taxon>
        <taxon>Rhynchobdellida</taxon>
        <taxon>Glossiphoniidae</taxon>
        <taxon>Helobdella</taxon>
    </lineage>
</organism>
<dbReference type="PRINTS" id="PR01078">
    <property type="entry name" value="AMINACHANNEL"/>
</dbReference>
<keyword evidence="8 12" id="KW-0472">Membrane</keyword>
<dbReference type="OrthoDB" id="6021021at2759"/>
<dbReference type="RefSeq" id="XP_009012938.1">
    <property type="nucleotide sequence ID" value="XM_009014690.1"/>
</dbReference>
<comment type="similarity">
    <text evidence="11">Belongs to the amiloride-sensitive sodium channel (TC 1.A.6) family.</text>
</comment>
<feature type="transmembrane region" description="Helical" evidence="12">
    <location>
        <begin position="174"/>
        <end position="205"/>
    </location>
</feature>
<evidence type="ECO:0000256" key="7">
    <source>
        <dbReference type="ARBA" id="ARBA00023065"/>
    </source>
</evidence>
<keyword evidence="3 11" id="KW-0894">Sodium channel</keyword>
<dbReference type="Pfam" id="PF00858">
    <property type="entry name" value="ASC"/>
    <property type="match status" value="1"/>
</dbReference>
<evidence type="ECO:0000256" key="9">
    <source>
        <dbReference type="ARBA" id="ARBA00023201"/>
    </source>
</evidence>
<evidence type="ECO:0000256" key="4">
    <source>
        <dbReference type="ARBA" id="ARBA00022692"/>
    </source>
</evidence>
<dbReference type="EMBL" id="KB096023">
    <property type="protein sequence ID" value="ESO08916.1"/>
    <property type="molecule type" value="Genomic_DNA"/>
</dbReference>
<reference evidence="13 15" key="2">
    <citation type="journal article" date="2013" name="Nature">
        <title>Insights into bilaterian evolution from three spiralian genomes.</title>
        <authorList>
            <person name="Simakov O."/>
            <person name="Marletaz F."/>
            <person name="Cho S.J."/>
            <person name="Edsinger-Gonzales E."/>
            <person name="Havlak P."/>
            <person name="Hellsten U."/>
            <person name="Kuo D.H."/>
            <person name="Larsson T."/>
            <person name="Lv J."/>
            <person name="Arendt D."/>
            <person name="Savage R."/>
            <person name="Osoegawa K."/>
            <person name="de Jong P."/>
            <person name="Grimwood J."/>
            <person name="Chapman J.A."/>
            <person name="Shapiro H."/>
            <person name="Aerts A."/>
            <person name="Otillar R.P."/>
            <person name="Terry A.Y."/>
            <person name="Boore J.L."/>
            <person name="Grigoriev I.V."/>
            <person name="Lindberg D.R."/>
            <person name="Seaver E.C."/>
            <person name="Weisblat D.A."/>
            <person name="Putnam N.H."/>
            <person name="Rokhsar D.S."/>
        </authorList>
    </citation>
    <scope>NUCLEOTIDE SEQUENCE</scope>
</reference>
<dbReference type="KEGG" id="hro:HELRODRAFT_168836"/>
<keyword evidence="15" id="KW-1185">Reference proteome</keyword>
<evidence type="ECO:0000256" key="8">
    <source>
        <dbReference type="ARBA" id="ARBA00023136"/>
    </source>
</evidence>
<evidence type="ECO:0000256" key="12">
    <source>
        <dbReference type="SAM" id="Phobius"/>
    </source>
</evidence>
<dbReference type="InParanoid" id="T1F109"/>
<dbReference type="InterPro" id="IPR001873">
    <property type="entry name" value="ENaC"/>
</dbReference>
<keyword evidence="9 11" id="KW-0739">Sodium transport</keyword>
<keyword evidence="10 11" id="KW-0407">Ion channel</keyword>
<keyword evidence="2 11" id="KW-0813">Transport</keyword>
<evidence type="ECO:0000313" key="15">
    <source>
        <dbReference type="Proteomes" id="UP000015101"/>
    </source>
</evidence>
<dbReference type="PANTHER" id="PTHR11690">
    <property type="entry name" value="AMILORIDE-SENSITIVE SODIUM CHANNEL-RELATED"/>
    <property type="match status" value="1"/>
</dbReference>
<accession>T1F109</accession>
<evidence type="ECO:0000256" key="5">
    <source>
        <dbReference type="ARBA" id="ARBA00022989"/>
    </source>
</evidence>
<reference evidence="15" key="1">
    <citation type="submission" date="2012-12" db="EMBL/GenBank/DDBJ databases">
        <authorList>
            <person name="Hellsten U."/>
            <person name="Grimwood J."/>
            <person name="Chapman J.A."/>
            <person name="Shapiro H."/>
            <person name="Aerts A."/>
            <person name="Otillar R.P."/>
            <person name="Terry A.Y."/>
            <person name="Boore J.L."/>
            <person name="Simakov O."/>
            <person name="Marletaz F."/>
            <person name="Cho S.-J."/>
            <person name="Edsinger-Gonzales E."/>
            <person name="Havlak P."/>
            <person name="Kuo D.-H."/>
            <person name="Larsson T."/>
            <person name="Lv J."/>
            <person name="Arendt D."/>
            <person name="Savage R."/>
            <person name="Osoegawa K."/>
            <person name="de Jong P."/>
            <person name="Lindberg D.R."/>
            <person name="Seaver E.C."/>
            <person name="Weisblat D.A."/>
            <person name="Putnam N.H."/>
            <person name="Grigoriev I.V."/>
            <person name="Rokhsar D.S."/>
        </authorList>
    </citation>
    <scope>NUCLEOTIDE SEQUENCE</scope>
</reference>
<dbReference type="GO" id="GO:0005272">
    <property type="term" value="F:sodium channel activity"/>
    <property type="evidence" value="ECO:0007669"/>
    <property type="project" value="UniProtKB-KW"/>
</dbReference>